<evidence type="ECO:0000256" key="2">
    <source>
        <dbReference type="PROSITE-ProRule" id="PRU00285"/>
    </source>
</evidence>
<evidence type="ECO:0000256" key="3">
    <source>
        <dbReference type="RuleBase" id="RU003616"/>
    </source>
</evidence>
<dbReference type="STRING" id="3916.A0A1S3UR58"/>
<feature type="domain" description="SHSP" evidence="4">
    <location>
        <begin position="21"/>
        <end position="140"/>
    </location>
</feature>
<evidence type="ECO:0000313" key="5">
    <source>
        <dbReference type="Proteomes" id="UP000087766"/>
    </source>
</evidence>
<dbReference type="OrthoDB" id="1245404at2759"/>
<evidence type="ECO:0000259" key="4">
    <source>
        <dbReference type="PROSITE" id="PS01031"/>
    </source>
</evidence>
<dbReference type="InterPro" id="IPR008978">
    <property type="entry name" value="HSP20-like_chaperone"/>
</dbReference>
<reference evidence="5" key="1">
    <citation type="journal article" date="2014" name="Nat. Commun.">
        <title>Genome sequence of mungbean and insights into evolution within Vigna species.</title>
        <authorList>
            <person name="Kang Y.J."/>
            <person name="Kim S.K."/>
            <person name="Kim M.Y."/>
            <person name="Lestari P."/>
            <person name="Kim K.H."/>
            <person name="Ha B.K."/>
            <person name="Jun T.H."/>
            <person name="Hwang W.J."/>
            <person name="Lee T."/>
            <person name="Lee J."/>
            <person name="Shim S."/>
            <person name="Yoon M.Y."/>
            <person name="Jang Y.E."/>
            <person name="Han K.S."/>
            <person name="Taeprayoon P."/>
            <person name="Yoon N."/>
            <person name="Somta P."/>
            <person name="Tanya P."/>
            <person name="Kim K.S."/>
            <person name="Gwag J.G."/>
            <person name="Moon J.K."/>
            <person name="Lee Y.H."/>
            <person name="Park B.S."/>
            <person name="Bombarely A."/>
            <person name="Doyle J.J."/>
            <person name="Jackson S.A."/>
            <person name="Schafleitner R."/>
            <person name="Srinives P."/>
            <person name="Varshney R.K."/>
            <person name="Lee S.H."/>
        </authorList>
    </citation>
    <scope>NUCLEOTIDE SEQUENCE [LARGE SCALE GENOMIC DNA]</scope>
    <source>
        <strain evidence="5">cv. VC1973A</strain>
    </source>
</reference>
<dbReference type="KEGG" id="vra:106768106"/>
<dbReference type="Proteomes" id="UP000087766">
    <property type="component" value="Chromosome 1"/>
</dbReference>
<dbReference type="RefSeq" id="XP_014508551.1">
    <property type="nucleotide sequence ID" value="XM_014653065.2"/>
</dbReference>
<dbReference type="PROSITE" id="PS01031">
    <property type="entry name" value="SHSP"/>
    <property type="match status" value="1"/>
</dbReference>
<sequence length="140" mass="16326">MSLIHRLLGDETYDPFLSMINRCPVLSTPTDWKETKDAHMFISDLPGMKKEDVKVEVDEGRVLHISGERKKYVDDDDDDKNNKWHHVERFHGKFQRRFKLPENAKVDQVRATMENGVLVVTVPKQEVKKPQTKLIQIEGN</sequence>
<dbReference type="GeneID" id="106768106"/>
<evidence type="ECO:0000313" key="6">
    <source>
        <dbReference type="RefSeq" id="XP_014508551.1"/>
    </source>
</evidence>
<keyword evidence="1 6" id="KW-0346">Stress response</keyword>
<keyword evidence="5" id="KW-1185">Reference proteome</keyword>
<gene>
    <name evidence="6" type="primary">LOC106768106</name>
</gene>
<name>A0A1S3UR58_VIGRR</name>
<organism evidence="5 6">
    <name type="scientific">Vigna radiata var. radiata</name>
    <name type="common">Mung bean</name>
    <name type="synonym">Phaseolus aureus</name>
    <dbReference type="NCBI Taxonomy" id="3916"/>
    <lineage>
        <taxon>Eukaryota</taxon>
        <taxon>Viridiplantae</taxon>
        <taxon>Streptophyta</taxon>
        <taxon>Embryophyta</taxon>
        <taxon>Tracheophyta</taxon>
        <taxon>Spermatophyta</taxon>
        <taxon>Magnoliopsida</taxon>
        <taxon>eudicotyledons</taxon>
        <taxon>Gunneridae</taxon>
        <taxon>Pentapetalae</taxon>
        <taxon>rosids</taxon>
        <taxon>fabids</taxon>
        <taxon>Fabales</taxon>
        <taxon>Fabaceae</taxon>
        <taxon>Papilionoideae</taxon>
        <taxon>50 kb inversion clade</taxon>
        <taxon>NPAAA clade</taxon>
        <taxon>indigoferoid/millettioid clade</taxon>
        <taxon>Phaseoleae</taxon>
        <taxon>Vigna</taxon>
    </lineage>
</organism>
<dbReference type="Gene3D" id="2.60.40.790">
    <property type="match status" value="1"/>
</dbReference>
<evidence type="ECO:0000256" key="1">
    <source>
        <dbReference type="ARBA" id="ARBA00023016"/>
    </source>
</evidence>
<protein>
    <submittedName>
        <fullName evidence="6">Class I heat shock protein</fullName>
    </submittedName>
</protein>
<dbReference type="InterPro" id="IPR002068">
    <property type="entry name" value="A-crystallin/Hsp20_dom"/>
</dbReference>
<dbReference type="AlphaFoldDB" id="A0A1S3UR58"/>
<reference evidence="6" key="2">
    <citation type="submission" date="2025-08" db="UniProtKB">
        <authorList>
            <consortium name="RefSeq"/>
        </authorList>
    </citation>
    <scope>IDENTIFICATION</scope>
    <source>
        <tissue evidence="6">Leaf</tissue>
    </source>
</reference>
<accession>A0A1S3UR58</accession>
<dbReference type="PANTHER" id="PTHR11527">
    <property type="entry name" value="HEAT-SHOCK PROTEIN 20 FAMILY MEMBER"/>
    <property type="match status" value="1"/>
</dbReference>
<proteinExistence type="inferred from homology"/>
<dbReference type="InterPro" id="IPR031107">
    <property type="entry name" value="Small_HSP"/>
</dbReference>
<dbReference type="SUPFAM" id="SSF49764">
    <property type="entry name" value="HSP20-like chaperones"/>
    <property type="match status" value="1"/>
</dbReference>
<dbReference type="CDD" id="cd06472">
    <property type="entry name" value="ACD_ScHsp26_like"/>
    <property type="match status" value="1"/>
</dbReference>
<dbReference type="Pfam" id="PF00011">
    <property type="entry name" value="HSP20"/>
    <property type="match status" value="1"/>
</dbReference>
<comment type="similarity">
    <text evidence="2 3">Belongs to the small heat shock protein (HSP20) family.</text>
</comment>